<dbReference type="Gene3D" id="1.10.4160.10">
    <property type="entry name" value="Hydantoin permease"/>
    <property type="match status" value="1"/>
</dbReference>
<protein>
    <submittedName>
        <fullName evidence="7">Nitrate reductase</fullName>
    </submittedName>
</protein>
<dbReference type="EMBL" id="BOQT01000020">
    <property type="protein sequence ID" value="GIN22754.1"/>
    <property type="molecule type" value="Genomic_DNA"/>
</dbReference>
<feature type="transmembrane region" description="Helical" evidence="6">
    <location>
        <begin position="358"/>
        <end position="377"/>
    </location>
</feature>
<evidence type="ECO:0000313" key="7">
    <source>
        <dbReference type="EMBL" id="GIN22754.1"/>
    </source>
</evidence>
<organism evidence="7 8">
    <name type="scientific">Siminovitchia fordii</name>
    <dbReference type="NCBI Taxonomy" id="254759"/>
    <lineage>
        <taxon>Bacteria</taxon>
        <taxon>Bacillati</taxon>
        <taxon>Bacillota</taxon>
        <taxon>Bacilli</taxon>
        <taxon>Bacillales</taxon>
        <taxon>Bacillaceae</taxon>
        <taxon>Siminovitchia</taxon>
    </lineage>
</organism>
<feature type="transmembrane region" description="Helical" evidence="6">
    <location>
        <begin position="140"/>
        <end position="165"/>
    </location>
</feature>
<comment type="subcellular location">
    <subcellularLocation>
        <location evidence="1">Membrane</location>
        <topology evidence="1">Multi-pass membrane protein</topology>
    </subcellularLocation>
</comment>
<name>A0ABQ4KAK5_9BACI</name>
<keyword evidence="5 6" id="KW-0472">Membrane</keyword>
<proteinExistence type="inferred from homology"/>
<feature type="transmembrane region" description="Helical" evidence="6">
    <location>
        <begin position="290"/>
        <end position="314"/>
    </location>
</feature>
<dbReference type="Proteomes" id="UP000680279">
    <property type="component" value="Unassembled WGS sequence"/>
</dbReference>
<dbReference type="Pfam" id="PF02133">
    <property type="entry name" value="Transp_cyt_pur"/>
    <property type="match status" value="1"/>
</dbReference>
<feature type="transmembrane region" description="Helical" evidence="6">
    <location>
        <begin position="421"/>
        <end position="439"/>
    </location>
</feature>
<feature type="transmembrane region" description="Helical" evidence="6">
    <location>
        <begin position="209"/>
        <end position="227"/>
    </location>
</feature>
<keyword evidence="4 6" id="KW-1133">Transmembrane helix</keyword>
<evidence type="ECO:0000256" key="1">
    <source>
        <dbReference type="ARBA" id="ARBA00004141"/>
    </source>
</evidence>
<feature type="transmembrane region" description="Helical" evidence="6">
    <location>
        <begin position="109"/>
        <end position="134"/>
    </location>
</feature>
<gene>
    <name evidence="7" type="ORF">J1TS3_38880</name>
</gene>
<evidence type="ECO:0000256" key="3">
    <source>
        <dbReference type="ARBA" id="ARBA00022692"/>
    </source>
</evidence>
<dbReference type="RefSeq" id="WP_018708064.1">
    <property type="nucleotide sequence ID" value="NZ_BOQT01000020.1"/>
</dbReference>
<dbReference type="InterPro" id="IPR030191">
    <property type="entry name" value="CodB"/>
</dbReference>
<evidence type="ECO:0000256" key="4">
    <source>
        <dbReference type="ARBA" id="ARBA00022989"/>
    </source>
</evidence>
<keyword evidence="8" id="KW-1185">Reference proteome</keyword>
<feature type="transmembrane region" description="Helical" evidence="6">
    <location>
        <begin position="247"/>
        <end position="270"/>
    </location>
</feature>
<accession>A0ABQ4KAK5</accession>
<reference evidence="7 8" key="1">
    <citation type="submission" date="2021-03" db="EMBL/GenBank/DDBJ databases">
        <title>Antimicrobial resistance genes in bacteria isolated from Japanese honey, and their potential for conferring macrolide and lincosamide resistance in the American foulbrood pathogen Paenibacillus larvae.</title>
        <authorList>
            <person name="Okamoto M."/>
            <person name="Kumagai M."/>
            <person name="Kanamori H."/>
            <person name="Takamatsu D."/>
        </authorList>
    </citation>
    <scope>NUCLEOTIDE SEQUENCE [LARGE SCALE GENOMIC DNA]</scope>
    <source>
        <strain evidence="7 8">J1TS3</strain>
    </source>
</reference>
<keyword evidence="3 6" id="KW-0812">Transmembrane</keyword>
<evidence type="ECO:0000256" key="5">
    <source>
        <dbReference type="ARBA" id="ARBA00023136"/>
    </source>
</evidence>
<dbReference type="InterPro" id="IPR001248">
    <property type="entry name" value="Pur-cyt_permease"/>
</dbReference>
<comment type="caution">
    <text evidence="7">The sequence shown here is derived from an EMBL/GenBank/DDBJ whole genome shotgun (WGS) entry which is preliminary data.</text>
</comment>
<feature type="transmembrane region" description="Helical" evidence="6">
    <location>
        <begin position="398"/>
        <end position="415"/>
    </location>
</feature>
<feature type="transmembrane region" description="Helical" evidence="6">
    <location>
        <begin position="65"/>
        <end position="88"/>
    </location>
</feature>
<feature type="transmembrane region" description="Helical" evidence="6">
    <location>
        <begin position="326"/>
        <end position="346"/>
    </location>
</feature>
<feature type="transmembrane region" description="Helical" evidence="6">
    <location>
        <begin position="172"/>
        <end position="189"/>
    </location>
</feature>
<dbReference type="PANTHER" id="PTHR30569:SF0">
    <property type="entry name" value="CYTOSINE PERMEASE"/>
    <property type="match status" value="1"/>
</dbReference>
<dbReference type="PANTHER" id="PTHR30569">
    <property type="entry name" value="CYTOSINE TRANSPORTER CODB"/>
    <property type="match status" value="1"/>
</dbReference>
<comment type="similarity">
    <text evidence="2">Belongs to the purine-cytosine permease (2.A.39) family.</text>
</comment>
<evidence type="ECO:0000256" key="2">
    <source>
        <dbReference type="ARBA" id="ARBA00008974"/>
    </source>
</evidence>
<feature type="transmembrane region" description="Helical" evidence="6">
    <location>
        <begin position="34"/>
        <end position="59"/>
    </location>
</feature>
<evidence type="ECO:0000313" key="8">
    <source>
        <dbReference type="Proteomes" id="UP000680279"/>
    </source>
</evidence>
<evidence type="ECO:0000256" key="6">
    <source>
        <dbReference type="SAM" id="Phobius"/>
    </source>
</evidence>
<sequence length="464" mass="51166">MEQSFRQPKNTEQYGIEQVPLEERNVKWHDLFTMIFNFLVNPGMILIAGTAVASGLSFWASITSVVLGIFFAFVGYVIMATIGVDYGVPGAVATRMVFGIQGSKYVISAFRTVYAIFWFAVQTLAGAAALVVIIKEISGIELSIVIVSLIFAVLQVVVSLFGYNWMKHLSRIGLPIKVFALFYVVYLFMTHNDPNFSPAKVFSYQGTVGWEWGIFIFTLSTVAATWLSMVTDSADICRYSTSRVSMWVASILAACTGTFLSAFIGAYSAAATFGTVPNGLEGAANIADGTFALIVIFLLIIFDNWTINVLNLYTGSLSLVNIAPRLGRFWSAFIVSVLGIAFSLVPTLLDSLLGTMNYLGSVYPSVAAVLITDYIFIKKGNLIVDELYNHNGIYRYTKGWNVSACLWVIAGLIIYNLIPTNYFQTAVCITVVSIGYYYTQLYSGQIKNERNQLLKLEKQDKSAI</sequence>